<evidence type="ECO:0000313" key="6">
    <source>
        <dbReference type="EMBL" id="TCJ15557.1"/>
    </source>
</evidence>
<feature type="transmembrane region" description="Helical" evidence="4">
    <location>
        <begin position="128"/>
        <end position="146"/>
    </location>
</feature>
<evidence type="ECO:0000259" key="5">
    <source>
        <dbReference type="PROSITE" id="PS50887"/>
    </source>
</evidence>
<organism evidence="6 7">
    <name type="scientific">Parasulfuritortus cantonensis</name>
    <dbReference type="NCBI Taxonomy" id="2528202"/>
    <lineage>
        <taxon>Bacteria</taxon>
        <taxon>Pseudomonadati</taxon>
        <taxon>Pseudomonadota</taxon>
        <taxon>Betaproteobacteria</taxon>
        <taxon>Nitrosomonadales</taxon>
        <taxon>Thiobacillaceae</taxon>
        <taxon>Parasulfuritortus</taxon>
    </lineage>
</organism>
<dbReference type="GO" id="GO:0052621">
    <property type="term" value="F:diguanylate cyclase activity"/>
    <property type="evidence" value="ECO:0007669"/>
    <property type="project" value="UniProtKB-EC"/>
</dbReference>
<sequence length="400" mass="44715">MSLADPERHLSDVYRIDRLTAEFLFPETEQAFRSSIRDAWIEETRRAIFLAALFFLMFAFTDHVIMIGDPDYFLVLASRIVVTAVALSAAYSAQRLWRHMVDGFIPSVVVVFGLAAFVWKVTVVPVDYGVHGMGMMAMLLGVYVFIPNRFLNVVVIALVASFGFMLVTLIHFNLSLGQILTVLALLVVTNILGAMAARRTSLTMRKDYCAQAVLRAANERLEREAEERRRLEAELRHRADHDDTTGVANRAAFFDAAGRLFAETEEARQPLSLIMADVDYFKQLNGTYGHLRGDDVLRALVEVCAAVLPQPYFLARFGGEEFVVLLPGTALEGAGRVAERVRAECQRMPVAIAEVAIHFSISAGVVQRRPGERLNVLLRRADEAMFAAKYRGRNRVEVAD</sequence>
<dbReference type="InterPro" id="IPR050469">
    <property type="entry name" value="Diguanylate_Cyclase"/>
</dbReference>
<reference evidence="6 7" key="1">
    <citation type="submission" date="2019-03" db="EMBL/GenBank/DDBJ databases">
        <title>Genome sequence of Thiobacillaceae bacterium LSR1, a sulfur-oxidizing bacterium isolated from freshwater sediment.</title>
        <authorList>
            <person name="Li S."/>
        </authorList>
    </citation>
    <scope>NUCLEOTIDE SEQUENCE [LARGE SCALE GENOMIC DNA]</scope>
    <source>
        <strain evidence="6 7">LSR1</strain>
    </source>
</reference>
<gene>
    <name evidence="6" type="ORF">EZJ19_06510</name>
</gene>
<comment type="caution">
    <text evidence="6">The sequence shown here is derived from an EMBL/GenBank/DDBJ whole genome shotgun (WGS) entry which is preliminary data.</text>
</comment>
<evidence type="ECO:0000256" key="3">
    <source>
        <dbReference type="SAM" id="Coils"/>
    </source>
</evidence>
<keyword evidence="4" id="KW-0472">Membrane</keyword>
<dbReference type="SMART" id="SM00267">
    <property type="entry name" value="GGDEF"/>
    <property type="match status" value="1"/>
</dbReference>
<dbReference type="GO" id="GO:0005886">
    <property type="term" value="C:plasma membrane"/>
    <property type="evidence" value="ECO:0007669"/>
    <property type="project" value="TreeGrafter"/>
</dbReference>
<dbReference type="OrthoDB" id="9813903at2"/>
<dbReference type="AlphaFoldDB" id="A0A4R1BEP8"/>
<dbReference type="EMBL" id="SJZB01000025">
    <property type="protein sequence ID" value="TCJ15557.1"/>
    <property type="molecule type" value="Genomic_DNA"/>
</dbReference>
<feature type="transmembrane region" description="Helical" evidence="4">
    <location>
        <begin position="178"/>
        <end position="197"/>
    </location>
</feature>
<dbReference type="GO" id="GO:1902201">
    <property type="term" value="P:negative regulation of bacterial-type flagellum-dependent cell motility"/>
    <property type="evidence" value="ECO:0007669"/>
    <property type="project" value="TreeGrafter"/>
</dbReference>
<dbReference type="GO" id="GO:0043709">
    <property type="term" value="P:cell adhesion involved in single-species biofilm formation"/>
    <property type="evidence" value="ECO:0007669"/>
    <property type="project" value="TreeGrafter"/>
</dbReference>
<dbReference type="InterPro" id="IPR043128">
    <property type="entry name" value="Rev_trsase/Diguanyl_cyclase"/>
</dbReference>
<feature type="domain" description="GGDEF" evidence="5">
    <location>
        <begin position="269"/>
        <end position="400"/>
    </location>
</feature>
<dbReference type="SUPFAM" id="SSF55073">
    <property type="entry name" value="Nucleotide cyclase"/>
    <property type="match status" value="1"/>
</dbReference>
<dbReference type="PANTHER" id="PTHR45138">
    <property type="entry name" value="REGULATORY COMPONENTS OF SENSORY TRANSDUCTION SYSTEM"/>
    <property type="match status" value="1"/>
</dbReference>
<dbReference type="NCBIfam" id="TIGR00254">
    <property type="entry name" value="GGDEF"/>
    <property type="match status" value="1"/>
</dbReference>
<accession>A0A4R1BEP8</accession>
<dbReference type="RefSeq" id="WP_131445774.1">
    <property type="nucleotide sequence ID" value="NZ_SJZB01000025.1"/>
</dbReference>
<dbReference type="CDD" id="cd01949">
    <property type="entry name" value="GGDEF"/>
    <property type="match status" value="1"/>
</dbReference>
<evidence type="ECO:0000313" key="7">
    <source>
        <dbReference type="Proteomes" id="UP000295443"/>
    </source>
</evidence>
<feature type="transmembrane region" description="Helical" evidence="4">
    <location>
        <begin position="47"/>
        <end position="66"/>
    </location>
</feature>
<dbReference type="InterPro" id="IPR029787">
    <property type="entry name" value="Nucleotide_cyclase"/>
</dbReference>
<keyword evidence="4" id="KW-0812">Transmembrane</keyword>
<evidence type="ECO:0000256" key="1">
    <source>
        <dbReference type="ARBA" id="ARBA00012528"/>
    </source>
</evidence>
<feature type="transmembrane region" description="Helical" evidence="4">
    <location>
        <begin position="103"/>
        <end position="122"/>
    </location>
</feature>
<keyword evidence="3" id="KW-0175">Coiled coil</keyword>
<dbReference type="EC" id="2.7.7.65" evidence="1"/>
<feature type="transmembrane region" description="Helical" evidence="4">
    <location>
        <begin position="153"/>
        <end position="172"/>
    </location>
</feature>
<dbReference type="Gene3D" id="3.30.70.270">
    <property type="match status" value="1"/>
</dbReference>
<dbReference type="PANTHER" id="PTHR45138:SF9">
    <property type="entry name" value="DIGUANYLATE CYCLASE DGCM-RELATED"/>
    <property type="match status" value="1"/>
</dbReference>
<dbReference type="Pfam" id="PF00990">
    <property type="entry name" value="GGDEF"/>
    <property type="match status" value="1"/>
</dbReference>
<keyword evidence="7" id="KW-1185">Reference proteome</keyword>
<dbReference type="FunFam" id="3.30.70.270:FF:000001">
    <property type="entry name" value="Diguanylate cyclase domain protein"/>
    <property type="match status" value="1"/>
</dbReference>
<name>A0A4R1BEP8_9PROT</name>
<comment type="catalytic activity">
    <reaction evidence="2">
        <text>2 GTP = 3',3'-c-di-GMP + 2 diphosphate</text>
        <dbReference type="Rhea" id="RHEA:24898"/>
        <dbReference type="ChEBI" id="CHEBI:33019"/>
        <dbReference type="ChEBI" id="CHEBI:37565"/>
        <dbReference type="ChEBI" id="CHEBI:58805"/>
        <dbReference type="EC" id="2.7.7.65"/>
    </reaction>
</comment>
<keyword evidence="4" id="KW-1133">Transmembrane helix</keyword>
<feature type="transmembrane region" description="Helical" evidence="4">
    <location>
        <begin position="72"/>
        <end position="91"/>
    </location>
</feature>
<dbReference type="Proteomes" id="UP000295443">
    <property type="component" value="Unassembled WGS sequence"/>
</dbReference>
<proteinExistence type="predicted"/>
<dbReference type="PROSITE" id="PS50887">
    <property type="entry name" value="GGDEF"/>
    <property type="match status" value="1"/>
</dbReference>
<feature type="coiled-coil region" evidence="3">
    <location>
        <begin position="211"/>
        <end position="238"/>
    </location>
</feature>
<evidence type="ECO:0000256" key="4">
    <source>
        <dbReference type="SAM" id="Phobius"/>
    </source>
</evidence>
<evidence type="ECO:0000256" key="2">
    <source>
        <dbReference type="ARBA" id="ARBA00034247"/>
    </source>
</evidence>
<dbReference type="InterPro" id="IPR000160">
    <property type="entry name" value="GGDEF_dom"/>
</dbReference>
<protein>
    <recommendedName>
        <fullName evidence="1">diguanylate cyclase</fullName>
        <ecNumber evidence="1">2.7.7.65</ecNumber>
    </recommendedName>
</protein>